<evidence type="ECO:0008006" key="3">
    <source>
        <dbReference type="Google" id="ProtNLM"/>
    </source>
</evidence>
<dbReference type="EMBL" id="JAKJXP020000019">
    <property type="protein sequence ID" value="KAK7754607.1"/>
    <property type="molecule type" value="Genomic_DNA"/>
</dbReference>
<accession>A0AAN9YU13</accession>
<dbReference type="Proteomes" id="UP001320420">
    <property type="component" value="Unassembled WGS sequence"/>
</dbReference>
<dbReference type="SUPFAM" id="SSF52540">
    <property type="entry name" value="P-loop containing nucleoside triphosphate hydrolases"/>
    <property type="match status" value="1"/>
</dbReference>
<dbReference type="AlphaFoldDB" id="A0AAN9YU13"/>
<keyword evidence="2" id="KW-1185">Reference proteome</keyword>
<name>A0AAN9YU13_9PEZI</name>
<organism evidence="1 2">
    <name type="scientific">Diatrype stigma</name>
    <dbReference type="NCBI Taxonomy" id="117547"/>
    <lineage>
        <taxon>Eukaryota</taxon>
        <taxon>Fungi</taxon>
        <taxon>Dikarya</taxon>
        <taxon>Ascomycota</taxon>
        <taxon>Pezizomycotina</taxon>
        <taxon>Sordariomycetes</taxon>
        <taxon>Xylariomycetidae</taxon>
        <taxon>Xylariales</taxon>
        <taxon>Diatrypaceae</taxon>
        <taxon>Diatrype</taxon>
    </lineage>
</organism>
<dbReference type="PANTHER" id="PTHR11070">
    <property type="entry name" value="UVRD / RECB / PCRA DNA HELICASE FAMILY MEMBER"/>
    <property type="match status" value="1"/>
</dbReference>
<gene>
    <name evidence="1" type="ORF">SLS62_003390</name>
</gene>
<proteinExistence type="predicted"/>
<dbReference type="InterPro" id="IPR000212">
    <property type="entry name" value="DNA_helicase_UvrD/REP"/>
</dbReference>
<dbReference type="GO" id="GO:0005634">
    <property type="term" value="C:nucleus"/>
    <property type="evidence" value="ECO:0007669"/>
    <property type="project" value="TreeGrafter"/>
</dbReference>
<evidence type="ECO:0000313" key="1">
    <source>
        <dbReference type="EMBL" id="KAK7754607.1"/>
    </source>
</evidence>
<dbReference type="GO" id="GO:0005524">
    <property type="term" value="F:ATP binding"/>
    <property type="evidence" value="ECO:0007669"/>
    <property type="project" value="InterPro"/>
</dbReference>
<sequence>MAFGRTRRLVPWLVRRLATQAQTASGPVPETNIGRIFKPSREQQAIVEASTVQNVVVSARPGSGKTATAEAIVAANFGLRTVVLTYSKRLQLETARRLEDYPRCDVYTFHGVAGRLYNTVAHNDTLLRSLRREGETPVWTGQPYDIVVLDELQDCTDDLFWLICTFISSITHAAGGKAPKIVALGDERQAIYAFRGADSRYLSLIPSTMANLSPYPWLALSLSKSFRLSEETSHFVNDVFLGGEEYITGTHKAPRPTYLHADLFDVKRLAKKLVPLILQYKPERSAILAPFVRSNRALALLTNYLSERYGIQIAVSTSDDVPLDDLVVGGKLCVSTYHQFKGSERDLVIVYGVDAGYFEFLGRGLPDDRCPNETFVALTRAKKKLVVLHNQESSPMPFMSLKHLPERANYQNIAPQSMKFPQPVGRPLQLDLLLPMKCPVSDMVRHVPEEDMEAIVKGEITIKVVAPGLPTSLHIQAPEITLTDPVKMHYEAVSDINGLAVVAAFEHSQKNNLSTLDCTPEQLESVPSDEIQKAAWFCQEACRYEAQVSGYKSRSIQMQGHAFDWLGPHLRAAKERLTEQLVGDDELQFEARLQEKFEVQELTTDDSQVTRIVGRADIVQHHGDGSRGRRRGKDVTVWEIKFVSKLTLQHAVQACSYAYLWAKNYRTAILPRIVLFNVRDGEKWEITAPGGVAGLRGVIEGVLRAKYTQKGVEPTEVFLKKCAKAREEVERMWKE</sequence>
<protein>
    <recommendedName>
        <fullName evidence="3">DNA helicase</fullName>
    </recommendedName>
</protein>
<dbReference type="PANTHER" id="PTHR11070:SF66">
    <property type="entry name" value="UVRD-LIKE HELICASE C-TERMINAL DOMAIN-CONTAINING PROTEIN"/>
    <property type="match status" value="1"/>
</dbReference>
<dbReference type="Pfam" id="PF13245">
    <property type="entry name" value="AAA_19"/>
    <property type="match status" value="1"/>
</dbReference>
<comment type="caution">
    <text evidence="1">The sequence shown here is derived from an EMBL/GenBank/DDBJ whole genome shotgun (WGS) entry which is preliminary data.</text>
</comment>
<dbReference type="GO" id="GO:0000725">
    <property type="term" value="P:recombinational repair"/>
    <property type="evidence" value="ECO:0007669"/>
    <property type="project" value="TreeGrafter"/>
</dbReference>
<evidence type="ECO:0000313" key="2">
    <source>
        <dbReference type="Proteomes" id="UP001320420"/>
    </source>
</evidence>
<dbReference type="InterPro" id="IPR027417">
    <property type="entry name" value="P-loop_NTPase"/>
</dbReference>
<dbReference type="GO" id="GO:0003677">
    <property type="term" value="F:DNA binding"/>
    <property type="evidence" value="ECO:0007669"/>
    <property type="project" value="InterPro"/>
</dbReference>
<dbReference type="GO" id="GO:0043138">
    <property type="term" value="F:3'-5' DNA helicase activity"/>
    <property type="evidence" value="ECO:0007669"/>
    <property type="project" value="TreeGrafter"/>
</dbReference>
<dbReference type="Gene3D" id="3.40.50.300">
    <property type="entry name" value="P-loop containing nucleotide triphosphate hydrolases"/>
    <property type="match status" value="2"/>
</dbReference>
<reference evidence="1 2" key="1">
    <citation type="submission" date="2024-02" db="EMBL/GenBank/DDBJ databases">
        <title>De novo assembly and annotation of 12 fungi associated with fruit tree decline syndrome in Ontario, Canada.</title>
        <authorList>
            <person name="Sulman M."/>
            <person name="Ellouze W."/>
            <person name="Ilyukhin E."/>
        </authorList>
    </citation>
    <scope>NUCLEOTIDE SEQUENCE [LARGE SCALE GENOMIC DNA]</scope>
    <source>
        <strain evidence="1 2">M11/M66-122</strain>
    </source>
</reference>